<protein>
    <submittedName>
        <fullName evidence="4">Serine hydrolase</fullName>
    </submittedName>
</protein>
<dbReference type="PANTHER" id="PTHR46825">
    <property type="entry name" value="D-ALANYL-D-ALANINE-CARBOXYPEPTIDASE/ENDOPEPTIDASE AMPH"/>
    <property type="match status" value="1"/>
</dbReference>
<accession>A0ABW1XLD9</accession>
<dbReference type="Pfam" id="PF11954">
    <property type="entry name" value="DUF3471"/>
    <property type="match status" value="1"/>
</dbReference>
<evidence type="ECO:0000259" key="3">
    <source>
        <dbReference type="Pfam" id="PF11954"/>
    </source>
</evidence>
<comment type="caution">
    <text evidence="4">The sequence shown here is derived from an EMBL/GenBank/DDBJ whole genome shotgun (WGS) entry which is preliminary data.</text>
</comment>
<dbReference type="Proteomes" id="UP001596364">
    <property type="component" value="Unassembled WGS sequence"/>
</dbReference>
<reference evidence="5" key="1">
    <citation type="journal article" date="2019" name="Int. J. Syst. Evol. Microbiol.">
        <title>The Global Catalogue of Microorganisms (GCM) 10K type strain sequencing project: providing services to taxonomists for standard genome sequencing and annotation.</title>
        <authorList>
            <consortium name="The Broad Institute Genomics Platform"/>
            <consortium name="The Broad Institute Genome Sequencing Center for Infectious Disease"/>
            <person name="Wu L."/>
            <person name="Ma J."/>
        </authorList>
    </citation>
    <scope>NUCLEOTIDE SEQUENCE [LARGE SCALE GENOMIC DNA]</scope>
    <source>
        <strain evidence="5">CGMCC 1.16031</strain>
    </source>
</reference>
<dbReference type="PANTHER" id="PTHR46825:SF15">
    <property type="entry name" value="BETA-LACTAMASE-RELATED DOMAIN-CONTAINING PROTEIN"/>
    <property type="match status" value="1"/>
</dbReference>
<sequence>MANKYKWLWRWPVLSAVLWLVSAGCAWATGMTDAELDALVERARQTFNVPGVAVAVVHQGRVEHVKAYGIRDIDSEQAVDTQTLFKIASLSKAFNSAALATLVDAGKLDFNAPVRAYLPDFTLYDPWVTEQFTLVDMLTHRSGLGLGAGDLMLWPEPSGFRRSEVVHNLRYLPGDKTQFRTKYAYDNLLYIAAGQVLEAVSGQSWESYVEEQLMRPLGMQHCVAGDIPTELQNNVATPHKMVEGKLARVVRETAPGPSVSAPAGGIRCSIADMAKWTQMWLGQGKALLSAQVKHQLWQPYTLMSVSEREQQQDNTHFAAYALGWRLHDYHGTLRVHHTGALAGMRAHLSLFPEKQLGIVVLINQGSTNARQAIMQTLANAYLDAPQQDWIAYYRNKELARASNTSAQRESVDASFPLTTVQEYLGDYQDNWFGNVSVTSEQGKLIWQSAKMSRLRAELQPVAQDKFYAYWHDRSMHADSWVIFTRDEQGRIKGMQMVPFDDIDWSFDFQDLDLRKVNKSAAN</sequence>
<dbReference type="PROSITE" id="PS51257">
    <property type="entry name" value="PROKAR_LIPOPROTEIN"/>
    <property type="match status" value="1"/>
</dbReference>
<feature type="domain" description="Beta-lactamase-related" evidence="2">
    <location>
        <begin position="36"/>
        <end position="375"/>
    </location>
</feature>
<dbReference type="Gene3D" id="3.40.710.10">
    <property type="entry name" value="DD-peptidase/beta-lactamase superfamily"/>
    <property type="match status" value="1"/>
</dbReference>
<evidence type="ECO:0000259" key="2">
    <source>
        <dbReference type="Pfam" id="PF00144"/>
    </source>
</evidence>
<evidence type="ECO:0000256" key="1">
    <source>
        <dbReference type="SAM" id="SignalP"/>
    </source>
</evidence>
<dbReference type="GO" id="GO:0016787">
    <property type="term" value="F:hydrolase activity"/>
    <property type="evidence" value="ECO:0007669"/>
    <property type="project" value="UniProtKB-KW"/>
</dbReference>
<keyword evidence="5" id="KW-1185">Reference proteome</keyword>
<evidence type="ECO:0000313" key="4">
    <source>
        <dbReference type="EMBL" id="MFC6440893.1"/>
    </source>
</evidence>
<dbReference type="InterPro" id="IPR050491">
    <property type="entry name" value="AmpC-like"/>
</dbReference>
<dbReference type="Gene3D" id="2.40.128.600">
    <property type="match status" value="1"/>
</dbReference>
<feature type="domain" description="Peptidase S12 Pab87-related C-terminal" evidence="3">
    <location>
        <begin position="419"/>
        <end position="514"/>
    </location>
</feature>
<evidence type="ECO:0000313" key="5">
    <source>
        <dbReference type="Proteomes" id="UP001596364"/>
    </source>
</evidence>
<dbReference type="RefSeq" id="WP_131258808.1">
    <property type="nucleotide sequence ID" value="NZ_JBHSUS010000001.1"/>
</dbReference>
<dbReference type="Pfam" id="PF00144">
    <property type="entry name" value="Beta-lactamase"/>
    <property type="match status" value="1"/>
</dbReference>
<dbReference type="EMBL" id="JBHSUS010000001">
    <property type="protein sequence ID" value="MFC6440893.1"/>
    <property type="molecule type" value="Genomic_DNA"/>
</dbReference>
<keyword evidence="1" id="KW-0732">Signal</keyword>
<dbReference type="InterPro" id="IPR001466">
    <property type="entry name" value="Beta-lactam-related"/>
</dbReference>
<dbReference type="SUPFAM" id="SSF56601">
    <property type="entry name" value="beta-lactamase/transpeptidase-like"/>
    <property type="match status" value="1"/>
</dbReference>
<dbReference type="InterPro" id="IPR021860">
    <property type="entry name" value="Peptidase_S12_Pab87-rel_C"/>
</dbReference>
<feature type="signal peptide" evidence="1">
    <location>
        <begin position="1"/>
        <end position="28"/>
    </location>
</feature>
<organism evidence="4 5">
    <name type="scientific">Pseudobowmanella zhangzhouensis</name>
    <dbReference type="NCBI Taxonomy" id="1537679"/>
    <lineage>
        <taxon>Bacteria</taxon>
        <taxon>Pseudomonadati</taxon>
        <taxon>Pseudomonadota</taxon>
        <taxon>Gammaproteobacteria</taxon>
        <taxon>Alteromonadales</taxon>
        <taxon>Alteromonadaceae</taxon>
    </lineage>
</organism>
<feature type="chain" id="PRO_5046125187" evidence="1">
    <location>
        <begin position="29"/>
        <end position="522"/>
    </location>
</feature>
<dbReference type="InterPro" id="IPR012338">
    <property type="entry name" value="Beta-lactam/transpept-like"/>
</dbReference>
<proteinExistence type="predicted"/>
<name>A0ABW1XLD9_9ALTE</name>
<keyword evidence="4" id="KW-0378">Hydrolase</keyword>
<gene>
    <name evidence="4" type="ORF">ACFP85_12130</name>
</gene>